<dbReference type="Pfam" id="PF13439">
    <property type="entry name" value="Glyco_transf_4"/>
    <property type="match status" value="1"/>
</dbReference>
<dbReference type="CDD" id="cd03801">
    <property type="entry name" value="GT4_PimA-like"/>
    <property type="match status" value="1"/>
</dbReference>
<dbReference type="GeneID" id="42306762"/>
<dbReference type="OrthoDB" id="139410at2"/>
<dbReference type="InterPro" id="IPR001296">
    <property type="entry name" value="Glyco_trans_1"/>
</dbReference>
<dbReference type="InterPro" id="IPR028098">
    <property type="entry name" value="Glyco_trans_4-like_N"/>
</dbReference>
<feature type="domain" description="Glycosyl transferase family 1" evidence="1">
    <location>
        <begin position="191"/>
        <end position="354"/>
    </location>
</feature>
<dbReference type="Pfam" id="PF00534">
    <property type="entry name" value="Glycos_transf_1"/>
    <property type="match status" value="1"/>
</dbReference>
<gene>
    <name evidence="3" type="ORF">AF333_16450</name>
    <name evidence="4" type="ORF">SAMN04487909_12170</name>
</gene>
<reference evidence="3 5" key="1">
    <citation type="submission" date="2015-07" db="EMBL/GenBank/DDBJ databases">
        <title>Fjat-14205 dsm 2895.</title>
        <authorList>
            <person name="Liu B."/>
            <person name="Wang J."/>
            <person name="Zhu Y."/>
            <person name="Liu G."/>
            <person name="Chen Q."/>
            <person name="Chen Z."/>
            <person name="Lan J."/>
            <person name="Che J."/>
            <person name="Ge C."/>
            <person name="Shi H."/>
            <person name="Pan Z."/>
            <person name="Liu X."/>
        </authorList>
    </citation>
    <scope>NUCLEOTIDE SEQUENCE [LARGE SCALE GENOMIC DNA]</scope>
    <source>
        <strain evidence="3 5">DSM 2895</strain>
    </source>
</reference>
<keyword evidence="5" id="KW-1185">Reference proteome</keyword>
<dbReference type="EMBL" id="FNED01000021">
    <property type="protein sequence ID" value="SDJ58541.1"/>
    <property type="molecule type" value="Genomic_DNA"/>
</dbReference>
<keyword evidence="3" id="KW-0946">Virion</keyword>
<evidence type="ECO:0000313" key="5">
    <source>
        <dbReference type="Proteomes" id="UP000037269"/>
    </source>
</evidence>
<keyword evidence="4" id="KW-0808">Transferase</keyword>
<evidence type="ECO:0000259" key="2">
    <source>
        <dbReference type="Pfam" id="PF13439"/>
    </source>
</evidence>
<accession>A0A0D1XSP4</accession>
<feature type="domain" description="Glycosyltransferase subfamily 4-like N-terminal" evidence="2">
    <location>
        <begin position="21"/>
        <end position="169"/>
    </location>
</feature>
<sequence length="380" mass="43746">MRILVILPEQLPVPPILGGSVESCTHNIFRRMAETEQVTLISRAHHRLPTRSVYKNGKYHILRIPQKNRLAYIRAVLRQVRKQSFDIIQIENRPTFVPFVRKAFPRTPIVLSLHSLTFMTFLTKARANAILRQVNAVTSVVSFVSQTMKKRYPAHARKFHTCILGVDTKKFRPHSLAYKMKLRKRWKLTSGFNVLFVGRIIQGKGLHTLIQAVFRVKKTYPRVRLIAVGASWPSVQRQTRYIKKVRSMSRRLRVPIRFTGYIPPARVHRMYHLGDVFVCPTQFREGFATVNSEAMASGIPVIASNRGGISEVIKHGISGWLVQDYKNPAAFADAIMKLKASPKLVQKLVEGGRRHVEERFSWYNTSDKLKKLYIELLNRS</sequence>
<protein>
    <submittedName>
        <fullName evidence="4">Glycosyltransferase involved in cell wall bisynthesis</fullName>
    </submittedName>
    <submittedName>
        <fullName evidence="3">Spore coat protein</fullName>
    </submittedName>
</protein>
<evidence type="ECO:0000313" key="3">
    <source>
        <dbReference type="EMBL" id="KON96834.1"/>
    </source>
</evidence>
<dbReference type="RefSeq" id="WP_043065269.1">
    <property type="nucleotide sequence ID" value="NZ_BJOA01000070.1"/>
</dbReference>
<evidence type="ECO:0000313" key="4">
    <source>
        <dbReference type="EMBL" id="SDJ58541.1"/>
    </source>
</evidence>
<dbReference type="Proteomes" id="UP000037269">
    <property type="component" value="Unassembled WGS sequence"/>
</dbReference>
<evidence type="ECO:0000259" key="1">
    <source>
        <dbReference type="Pfam" id="PF00534"/>
    </source>
</evidence>
<dbReference type="InterPro" id="IPR050194">
    <property type="entry name" value="Glycosyltransferase_grp1"/>
</dbReference>
<dbReference type="Proteomes" id="UP000182836">
    <property type="component" value="Unassembled WGS sequence"/>
</dbReference>
<keyword evidence="3" id="KW-0167">Capsid protein</keyword>
<dbReference type="STRING" id="47500.AF333_16450"/>
<dbReference type="PANTHER" id="PTHR45947">
    <property type="entry name" value="SULFOQUINOVOSYL TRANSFERASE SQD2"/>
    <property type="match status" value="1"/>
</dbReference>
<name>A0A0D1XSP4_ANEMI</name>
<reference evidence="4 6" key="2">
    <citation type="submission" date="2016-10" db="EMBL/GenBank/DDBJ databases">
        <authorList>
            <person name="de Groot N.N."/>
        </authorList>
    </citation>
    <scope>NUCLEOTIDE SEQUENCE [LARGE SCALE GENOMIC DNA]</scope>
    <source>
        <strain evidence="4 6">DSM 2895</strain>
    </source>
</reference>
<dbReference type="PANTHER" id="PTHR45947:SF3">
    <property type="entry name" value="SULFOQUINOVOSYL TRANSFERASE SQD2"/>
    <property type="match status" value="1"/>
</dbReference>
<dbReference type="PATRIC" id="fig|47500.8.peg.5737"/>
<dbReference type="Gene3D" id="3.40.50.2000">
    <property type="entry name" value="Glycogen Phosphorylase B"/>
    <property type="match status" value="2"/>
</dbReference>
<dbReference type="GO" id="GO:0016757">
    <property type="term" value="F:glycosyltransferase activity"/>
    <property type="evidence" value="ECO:0007669"/>
    <property type="project" value="InterPro"/>
</dbReference>
<dbReference type="EMBL" id="LGUG01000004">
    <property type="protein sequence ID" value="KON96834.1"/>
    <property type="molecule type" value="Genomic_DNA"/>
</dbReference>
<proteinExistence type="predicted"/>
<evidence type="ECO:0000313" key="6">
    <source>
        <dbReference type="Proteomes" id="UP000182836"/>
    </source>
</evidence>
<organism evidence="3 5">
    <name type="scientific">Aneurinibacillus migulanus</name>
    <name type="common">Bacillus migulanus</name>
    <dbReference type="NCBI Taxonomy" id="47500"/>
    <lineage>
        <taxon>Bacteria</taxon>
        <taxon>Bacillati</taxon>
        <taxon>Bacillota</taxon>
        <taxon>Bacilli</taxon>
        <taxon>Bacillales</taxon>
        <taxon>Paenibacillaceae</taxon>
        <taxon>Aneurinibacillus group</taxon>
        <taxon>Aneurinibacillus</taxon>
    </lineage>
</organism>
<dbReference type="AlphaFoldDB" id="A0A0D1XSP4"/>
<dbReference type="SUPFAM" id="SSF53756">
    <property type="entry name" value="UDP-Glycosyltransferase/glycogen phosphorylase"/>
    <property type="match status" value="1"/>
</dbReference>